<feature type="region of interest" description="Disordered" evidence="1">
    <location>
        <begin position="83"/>
        <end position="136"/>
    </location>
</feature>
<feature type="compositionally biased region" description="Polar residues" evidence="1">
    <location>
        <begin position="54"/>
        <end position="63"/>
    </location>
</feature>
<organism>
    <name type="scientific">Branchiostoma floridae</name>
    <name type="common">Florida lancelet</name>
    <name type="synonym">Amphioxus</name>
    <dbReference type="NCBI Taxonomy" id="7739"/>
    <lineage>
        <taxon>Eukaryota</taxon>
        <taxon>Metazoa</taxon>
        <taxon>Chordata</taxon>
        <taxon>Cephalochordata</taxon>
        <taxon>Leptocardii</taxon>
        <taxon>Amphioxiformes</taxon>
        <taxon>Branchiostomatidae</taxon>
        <taxon>Branchiostoma</taxon>
    </lineage>
</organism>
<feature type="compositionally biased region" description="Basic and acidic residues" evidence="1">
    <location>
        <begin position="38"/>
        <end position="48"/>
    </location>
</feature>
<feature type="compositionally biased region" description="Polar residues" evidence="1">
    <location>
        <begin position="83"/>
        <end position="92"/>
    </location>
</feature>
<dbReference type="EMBL" id="GG666548">
    <property type="protein sequence ID" value="EEN56955.1"/>
    <property type="molecule type" value="Genomic_DNA"/>
</dbReference>
<accession>C3YS50</accession>
<gene>
    <name evidence="2" type="ORF">BRAFLDRAFT_79133</name>
</gene>
<name>C3YS50_BRAFL</name>
<proteinExistence type="predicted"/>
<evidence type="ECO:0000313" key="2">
    <source>
        <dbReference type="EMBL" id="EEN56955.1"/>
    </source>
</evidence>
<protein>
    <submittedName>
        <fullName evidence="2">Uncharacterized protein</fullName>
    </submittedName>
</protein>
<reference evidence="2" key="1">
    <citation type="journal article" date="2008" name="Nature">
        <title>The amphioxus genome and the evolution of the chordate karyotype.</title>
        <authorList>
            <consortium name="US DOE Joint Genome Institute (JGI-PGF)"/>
            <person name="Putnam N.H."/>
            <person name="Butts T."/>
            <person name="Ferrier D.E.K."/>
            <person name="Furlong R.F."/>
            <person name="Hellsten U."/>
            <person name="Kawashima T."/>
            <person name="Robinson-Rechavi M."/>
            <person name="Shoguchi E."/>
            <person name="Terry A."/>
            <person name="Yu J.-K."/>
            <person name="Benito-Gutierrez E.L."/>
            <person name="Dubchak I."/>
            <person name="Garcia-Fernandez J."/>
            <person name="Gibson-Brown J.J."/>
            <person name="Grigoriev I.V."/>
            <person name="Horton A.C."/>
            <person name="de Jong P.J."/>
            <person name="Jurka J."/>
            <person name="Kapitonov V.V."/>
            <person name="Kohara Y."/>
            <person name="Kuroki Y."/>
            <person name="Lindquist E."/>
            <person name="Lucas S."/>
            <person name="Osoegawa K."/>
            <person name="Pennacchio L.A."/>
            <person name="Salamov A.A."/>
            <person name="Satou Y."/>
            <person name="Sauka-Spengler T."/>
            <person name="Schmutz J."/>
            <person name="Shin-I T."/>
            <person name="Toyoda A."/>
            <person name="Bronner-Fraser M."/>
            <person name="Fujiyama A."/>
            <person name="Holland L.Z."/>
            <person name="Holland P.W.H."/>
            <person name="Satoh N."/>
            <person name="Rokhsar D.S."/>
        </authorList>
    </citation>
    <scope>NUCLEOTIDE SEQUENCE [LARGE SCALE GENOMIC DNA]</scope>
    <source>
        <strain evidence="2">S238N-H82</strain>
        <tissue evidence="2">Testes</tissue>
    </source>
</reference>
<feature type="compositionally biased region" description="Polar residues" evidence="1">
    <location>
        <begin position="115"/>
        <end position="124"/>
    </location>
</feature>
<sequence length="204" mass="22775">MRRTSMRGRPLPALPMTNMKGRPLPALPDSKVLSPTHRNVDTDGKIEVDENCEEPNNVTYSQVPARQGAFRKTKMKECTTLYNGTEEQSPDTFGSHDDPTNENQRTEEEDINDPRQASQPSGQPTADLEDTDGMDRTSACLLDNPMYAAGVLQQDDRGIGQYQNYKTVRQRCQYAAAKRPPARAGTQLEQCTRTELACTYCENG</sequence>
<dbReference type="InParanoid" id="C3YS50"/>
<feature type="region of interest" description="Disordered" evidence="1">
    <location>
        <begin position="1"/>
        <end position="63"/>
    </location>
</feature>
<evidence type="ECO:0000256" key="1">
    <source>
        <dbReference type="SAM" id="MobiDB-lite"/>
    </source>
</evidence>
<dbReference type="AlphaFoldDB" id="C3YS50"/>